<keyword evidence="1 6" id="KW-0547">Nucleotide-binding</keyword>
<evidence type="ECO:0000259" key="8">
    <source>
        <dbReference type="PROSITE" id="PS51192"/>
    </source>
</evidence>
<keyword evidence="11" id="KW-1185">Reference proteome</keyword>
<proteinExistence type="inferred from homology"/>
<dbReference type="InterPro" id="IPR027417">
    <property type="entry name" value="P-loop_NTPase"/>
</dbReference>
<dbReference type="GeneID" id="11503063"/>
<name>G8ZNA8_TORDE</name>
<dbReference type="GO" id="GO:0030687">
    <property type="term" value="C:preribosome, large subunit precursor"/>
    <property type="evidence" value="ECO:0007669"/>
    <property type="project" value="EnsemblFungi"/>
</dbReference>
<dbReference type="RefSeq" id="XP_003679313.1">
    <property type="nucleotide sequence ID" value="XM_003679265.1"/>
</dbReference>
<dbReference type="PANTHER" id="PTHR24031">
    <property type="entry name" value="RNA HELICASE"/>
    <property type="match status" value="1"/>
</dbReference>
<evidence type="ECO:0000256" key="3">
    <source>
        <dbReference type="ARBA" id="ARBA00022806"/>
    </source>
</evidence>
<dbReference type="InterPro" id="IPR001650">
    <property type="entry name" value="Helicase_C-like"/>
</dbReference>
<dbReference type="CDD" id="cd17956">
    <property type="entry name" value="DEADc_DDX51"/>
    <property type="match status" value="1"/>
</dbReference>
<dbReference type="EMBL" id="HE616742">
    <property type="protein sequence ID" value="CCE90102.1"/>
    <property type="molecule type" value="Genomic_DNA"/>
</dbReference>
<dbReference type="SMART" id="SM00490">
    <property type="entry name" value="HELICc"/>
    <property type="match status" value="1"/>
</dbReference>
<dbReference type="OrthoDB" id="3370at2759"/>
<comment type="catalytic activity">
    <reaction evidence="6">
        <text>ATP + H2O = ADP + phosphate + H(+)</text>
        <dbReference type="Rhea" id="RHEA:13065"/>
        <dbReference type="ChEBI" id="CHEBI:15377"/>
        <dbReference type="ChEBI" id="CHEBI:15378"/>
        <dbReference type="ChEBI" id="CHEBI:30616"/>
        <dbReference type="ChEBI" id="CHEBI:43474"/>
        <dbReference type="ChEBI" id="CHEBI:456216"/>
        <dbReference type="EC" id="3.6.4.13"/>
    </reaction>
</comment>
<keyword evidence="3 6" id="KW-0347">Helicase</keyword>
<dbReference type="AlphaFoldDB" id="G8ZNA8"/>
<feature type="compositionally biased region" description="Acidic residues" evidence="7">
    <location>
        <begin position="47"/>
        <end position="65"/>
    </location>
</feature>
<dbReference type="KEGG" id="tdl:TDEL_0A07700"/>
<dbReference type="InParanoid" id="G8ZNA8"/>
<sequence>MFAVRFDPNNVAQVIDQSEGSSVVPLKRGRTQEDDGEEMDDNNKAELEEEELEIQPTSSEEELDKEVGIEEVEDDDVEMQGTEEIPKKHSSIMSRFTQTISLQDKIAKEEIIDGEQNVSQVEVPEHALEHIPQPAIVRDEYAQQISKEHKSVAWFNTAKVHYDNSMVKTFTCFADEMQPKLLQNVEKYFSANSFPIQTALLENLLPILNFSLSTTKKHLTRRVGDVLVNASTGSGKTLAYSIPIVQLLSKRTVNRLRALIIVPTKLLINQVYDTINKLAQGTGLIISISKLENSLKEEHKKFMQSEPDVLIITPGRLVDHLQMKSISMKNLQMLILDEADHLLNQSFQNWCPRLLSQITAEKHDQRPGNVIKMVFSATLTTNTEKLHGLNLNNPRLFIMDSVKLYSLPEKLQEYIVNIPTSKSLYKPLILLHLLDHMKSAKVLVFVKSNEASLRLACLLNILIDQNLAQRHIVETINSNNSKGENKRLVNKFASAECESKNRILITTDLMSRGIDINDISDVINYDLPISSQQYVHRCGRTARAQSKGNAYNLLVGKGERDFWKDQIDEDMSREVNGLPPQNWGEEIISSDANSKPSDALINISTEEEDRYKHSLELLKEKATKKNA</sequence>
<dbReference type="GO" id="GO:0000463">
    <property type="term" value="P:maturation of LSU-rRNA from tricistronic rRNA transcript (SSU-rRNA, 5.8S rRNA, LSU-rRNA)"/>
    <property type="evidence" value="ECO:0007669"/>
    <property type="project" value="EnsemblFungi"/>
</dbReference>
<dbReference type="GO" id="GO:0003723">
    <property type="term" value="F:RNA binding"/>
    <property type="evidence" value="ECO:0007669"/>
    <property type="project" value="UniProtKB-UniRule"/>
</dbReference>
<dbReference type="Proteomes" id="UP000005627">
    <property type="component" value="Chromosome 1"/>
</dbReference>
<keyword evidence="2 6" id="KW-0378">Hydrolase</keyword>
<dbReference type="PROSITE" id="PS51194">
    <property type="entry name" value="HELICASE_CTER"/>
    <property type="match status" value="1"/>
</dbReference>
<dbReference type="GO" id="GO:0016787">
    <property type="term" value="F:hydrolase activity"/>
    <property type="evidence" value="ECO:0007669"/>
    <property type="project" value="UniProtKB-KW"/>
</dbReference>
<dbReference type="Gene3D" id="3.40.50.300">
    <property type="entry name" value="P-loop containing nucleotide triphosphate hydrolases"/>
    <property type="match status" value="2"/>
</dbReference>
<evidence type="ECO:0000256" key="5">
    <source>
        <dbReference type="ARBA" id="ARBA00022884"/>
    </source>
</evidence>
<evidence type="ECO:0000256" key="7">
    <source>
        <dbReference type="SAM" id="MobiDB-lite"/>
    </source>
</evidence>
<evidence type="ECO:0000313" key="11">
    <source>
        <dbReference type="Proteomes" id="UP000005627"/>
    </source>
</evidence>
<dbReference type="eggNOG" id="KOG0350">
    <property type="taxonomic scope" value="Eukaryota"/>
</dbReference>
<feature type="domain" description="Helicase C-terminal" evidence="9">
    <location>
        <begin position="429"/>
        <end position="586"/>
    </location>
</feature>
<keyword evidence="4 6" id="KW-0067">ATP-binding</keyword>
<dbReference type="Pfam" id="PF00271">
    <property type="entry name" value="Helicase_C"/>
    <property type="match status" value="1"/>
</dbReference>
<protein>
    <recommendedName>
        <fullName evidence="6">ATP-dependent RNA helicase</fullName>
        <ecNumber evidence="6">3.6.4.13</ecNumber>
    </recommendedName>
</protein>
<organism evidence="10 11">
    <name type="scientific">Torulaspora delbrueckii</name>
    <name type="common">Yeast</name>
    <name type="synonym">Candida colliculosa</name>
    <dbReference type="NCBI Taxonomy" id="4950"/>
    <lineage>
        <taxon>Eukaryota</taxon>
        <taxon>Fungi</taxon>
        <taxon>Dikarya</taxon>
        <taxon>Ascomycota</taxon>
        <taxon>Saccharomycotina</taxon>
        <taxon>Saccharomycetes</taxon>
        <taxon>Saccharomycetales</taxon>
        <taxon>Saccharomycetaceae</taxon>
        <taxon>Torulaspora</taxon>
    </lineage>
</organism>
<keyword evidence="5 6" id="KW-0694">RNA-binding</keyword>
<dbReference type="GO" id="GO:0005524">
    <property type="term" value="F:ATP binding"/>
    <property type="evidence" value="ECO:0007669"/>
    <property type="project" value="UniProtKB-UniRule"/>
</dbReference>
<feature type="domain" description="Helicase ATP-binding" evidence="8">
    <location>
        <begin position="217"/>
        <end position="397"/>
    </location>
</feature>
<dbReference type="HOGENOM" id="CLU_003041_15_2_1"/>
<dbReference type="GO" id="GO:0003724">
    <property type="term" value="F:RNA helicase activity"/>
    <property type="evidence" value="ECO:0007669"/>
    <property type="project" value="UniProtKB-EC"/>
</dbReference>
<dbReference type="PROSITE" id="PS51192">
    <property type="entry name" value="HELICASE_ATP_BIND_1"/>
    <property type="match status" value="1"/>
</dbReference>
<evidence type="ECO:0000256" key="1">
    <source>
        <dbReference type="ARBA" id="ARBA00022741"/>
    </source>
</evidence>
<comment type="similarity">
    <text evidence="6">Belongs to the DEAD box helicase family.</text>
</comment>
<dbReference type="STRING" id="1076872.G8ZNA8"/>
<feature type="region of interest" description="Disordered" evidence="7">
    <location>
        <begin position="15"/>
        <end position="65"/>
    </location>
</feature>
<evidence type="ECO:0000259" key="9">
    <source>
        <dbReference type="PROSITE" id="PS51194"/>
    </source>
</evidence>
<dbReference type="EC" id="3.6.4.13" evidence="6"/>
<dbReference type="CDD" id="cd18787">
    <property type="entry name" value="SF2_C_DEAD"/>
    <property type="match status" value="1"/>
</dbReference>
<evidence type="ECO:0000256" key="4">
    <source>
        <dbReference type="ARBA" id="ARBA00022840"/>
    </source>
</evidence>
<accession>G8ZNA8</accession>
<evidence type="ECO:0000313" key="10">
    <source>
        <dbReference type="EMBL" id="CCE90102.1"/>
    </source>
</evidence>
<reference evidence="10 11" key="1">
    <citation type="journal article" date="2011" name="Proc. Natl. Acad. Sci. U.S.A.">
        <title>Evolutionary erosion of yeast sex chromosomes by mating-type switching accidents.</title>
        <authorList>
            <person name="Gordon J.L."/>
            <person name="Armisen D."/>
            <person name="Proux-Wera E."/>
            <person name="Oheigeartaigh S.S."/>
            <person name="Byrne K.P."/>
            <person name="Wolfe K.H."/>
        </authorList>
    </citation>
    <scope>NUCLEOTIDE SEQUENCE [LARGE SCALE GENOMIC DNA]</scope>
    <source>
        <strain evidence="11">ATCC 10662 / CBS 1146 / NBRC 0425 / NCYC 2629 / NRRL Y-866</strain>
    </source>
</reference>
<gene>
    <name evidence="10" type="primary">TDEL0A07700</name>
    <name evidence="10" type="ORF">TDEL_0A07700</name>
</gene>
<dbReference type="FunCoup" id="G8ZNA8">
    <property type="interactions" value="940"/>
</dbReference>
<dbReference type="InterPro" id="IPR011545">
    <property type="entry name" value="DEAD/DEAH_box_helicase_dom"/>
</dbReference>
<comment type="domain">
    <text evidence="6">The Q motif is unique to and characteristic of the DEAD box family of RNA helicases and controls ATP binding and hydrolysis.</text>
</comment>
<dbReference type="Pfam" id="PF00270">
    <property type="entry name" value="DEAD"/>
    <property type="match status" value="1"/>
</dbReference>
<comment type="function">
    <text evidence="6">RNA helicase.</text>
</comment>
<dbReference type="InterPro" id="IPR014001">
    <property type="entry name" value="Helicase_ATP-bd"/>
</dbReference>
<evidence type="ECO:0000256" key="2">
    <source>
        <dbReference type="ARBA" id="ARBA00022801"/>
    </source>
</evidence>
<dbReference type="GO" id="GO:0000466">
    <property type="term" value="P:maturation of 5.8S rRNA from tricistronic rRNA transcript (SSU-rRNA, 5.8S rRNA, LSU-rRNA)"/>
    <property type="evidence" value="ECO:0007669"/>
    <property type="project" value="EnsemblFungi"/>
</dbReference>
<dbReference type="SUPFAM" id="SSF52540">
    <property type="entry name" value="P-loop containing nucleoside triphosphate hydrolases"/>
    <property type="match status" value="1"/>
</dbReference>
<evidence type="ECO:0000256" key="6">
    <source>
        <dbReference type="RuleBase" id="RU365068"/>
    </source>
</evidence>
<dbReference type="SMART" id="SM00487">
    <property type="entry name" value="DEXDc"/>
    <property type="match status" value="1"/>
</dbReference>
<dbReference type="GO" id="GO:0005730">
    <property type="term" value="C:nucleolus"/>
    <property type="evidence" value="ECO:0007669"/>
    <property type="project" value="EnsemblFungi"/>
</dbReference>